<protein>
    <submittedName>
        <fullName evidence="4">Cell wall hydrolase/autolysin</fullName>
    </submittedName>
</protein>
<dbReference type="Gene3D" id="3.40.630.40">
    <property type="entry name" value="Zn-dependent exopeptidases"/>
    <property type="match status" value="1"/>
</dbReference>
<dbReference type="GO" id="GO:0008745">
    <property type="term" value="F:N-acetylmuramoyl-L-alanine amidase activity"/>
    <property type="evidence" value="ECO:0007669"/>
    <property type="project" value="InterPro"/>
</dbReference>
<keyword evidence="5" id="KW-1185">Reference proteome</keyword>
<feature type="domain" description="MurNAc-LAA" evidence="3">
    <location>
        <begin position="148"/>
        <end position="266"/>
    </location>
</feature>
<evidence type="ECO:0000313" key="5">
    <source>
        <dbReference type="Proteomes" id="UP000001910"/>
    </source>
</evidence>
<organism evidence="4 5">
    <name type="scientific">Leptotrichia buccalis (strain ATCC 14201 / DSM 1135 / JCM 12969 / NCTC 10249 / C-1013-b)</name>
    <dbReference type="NCBI Taxonomy" id="523794"/>
    <lineage>
        <taxon>Bacteria</taxon>
        <taxon>Fusobacteriati</taxon>
        <taxon>Fusobacteriota</taxon>
        <taxon>Fusobacteriia</taxon>
        <taxon>Fusobacteriales</taxon>
        <taxon>Leptotrichiaceae</taxon>
        <taxon>Leptotrichia</taxon>
    </lineage>
</organism>
<dbReference type="KEGG" id="lba:Lebu_0780"/>
<dbReference type="eggNOG" id="COG0860">
    <property type="taxonomic scope" value="Bacteria"/>
</dbReference>
<dbReference type="CDD" id="cd02696">
    <property type="entry name" value="MurNAc-LAA"/>
    <property type="match status" value="1"/>
</dbReference>
<dbReference type="OrthoDB" id="43070at2"/>
<evidence type="ECO:0000259" key="3">
    <source>
        <dbReference type="SMART" id="SM00646"/>
    </source>
</evidence>
<dbReference type="InterPro" id="IPR050695">
    <property type="entry name" value="N-acetylmuramoyl_amidase_3"/>
</dbReference>
<dbReference type="RefSeq" id="WP_015769036.1">
    <property type="nucleotide sequence ID" value="NC_013192.1"/>
</dbReference>
<sequence>MKKNKIIILSIIIVVLCLGTGVLLSNIYKKSQKTKEKNEIINIKKTEKNVSQKNKKSKENKNIKNNKICIDPGHQEKADLRTEEIAPGSNQRKARVLGGATGVATKKPEYELTLEIGLKLRDALKNKGYDVFMVREKNNVNISNKERALITNKAGCDVFLRLHADAGGSGATGASTITSSIKNPNTRAVQQSSDKFSKIVLEEYVKATGFKNRGISYRDDLTGTNWSTVTNTLIEMGFLSNPEDDRKMSSPEFQDLMINGIVNGIEKYFSEK</sequence>
<proteinExistence type="predicted"/>
<name>C7N957_LEPBD</name>
<keyword evidence="2" id="KW-1133">Transmembrane helix</keyword>
<dbReference type="PANTHER" id="PTHR30404">
    <property type="entry name" value="N-ACETYLMURAMOYL-L-ALANINE AMIDASE"/>
    <property type="match status" value="1"/>
</dbReference>
<keyword evidence="2" id="KW-0812">Transmembrane</keyword>
<dbReference type="GO" id="GO:0030288">
    <property type="term" value="C:outer membrane-bounded periplasmic space"/>
    <property type="evidence" value="ECO:0007669"/>
    <property type="project" value="TreeGrafter"/>
</dbReference>
<dbReference type="HOGENOM" id="CLU_014322_3_3_0"/>
<dbReference type="PANTHER" id="PTHR30404:SF0">
    <property type="entry name" value="N-ACETYLMURAMOYL-L-ALANINE AMIDASE AMIC"/>
    <property type="match status" value="1"/>
</dbReference>
<keyword evidence="2" id="KW-0472">Membrane</keyword>
<dbReference type="SMART" id="SM00646">
    <property type="entry name" value="Ami_3"/>
    <property type="match status" value="1"/>
</dbReference>
<evidence type="ECO:0000256" key="1">
    <source>
        <dbReference type="ARBA" id="ARBA00022801"/>
    </source>
</evidence>
<evidence type="ECO:0000313" key="4">
    <source>
        <dbReference type="EMBL" id="ACV38688.1"/>
    </source>
</evidence>
<dbReference type="Proteomes" id="UP000001910">
    <property type="component" value="Chromosome"/>
</dbReference>
<reference evidence="4 5" key="1">
    <citation type="journal article" date="2009" name="Stand. Genomic Sci.">
        <title>Complete genome sequence of Leptotrichia buccalis type strain (C-1013-b).</title>
        <authorList>
            <person name="Ivanova N."/>
            <person name="Gronow S."/>
            <person name="Lapidus A."/>
            <person name="Copeland A."/>
            <person name="Glavina Del Rio T."/>
            <person name="Nolan M."/>
            <person name="Lucas S."/>
            <person name="Chen F."/>
            <person name="Tice H."/>
            <person name="Cheng J.F."/>
            <person name="Saunders E."/>
            <person name="Bruce D."/>
            <person name="Goodwin L."/>
            <person name="Brettin T."/>
            <person name="Detter J.C."/>
            <person name="Han C."/>
            <person name="Pitluck S."/>
            <person name="Mikhailova N."/>
            <person name="Pati A."/>
            <person name="Mavrommatis K."/>
            <person name="Chen A."/>
            <person name="Palaniappan K."/>
            <person name="Land M."/>
            <person name="Hauser L."/>
            <person name="Chang Y.J."/>
            <person name="Jeffries C.D."/>
            <person name="Chain P."/>
            <person name="Rohde C."/>
            <person name="Goker M."/>
            <person name="Bristow J."/>
            <person name="Eisen J.A."/>
            <person name="Markowitz V."/>
            <person name="Hugenholtz P."/>
            <person name="Kyrpides N.C."/>
            <person name="Klenk H.P."/>
        </authorList>
    </citation>
    <scope>NUCLEOTIDE SEQUENCE [LARGE SCALE GENOMIC DNA]</scope>
    <source>
        <strain evidence="5">ATCC 14201 / DSM 1135 / JCM 12969 / NCTC 10249 / C-1013-b</strain>
    </source>
</reference>
<evidence type="ECO:0000256" key="2">
    <source>
        <dbReference type="SAM" id="Phobius"/>
    </source>
</evidence>
<dbReference type="SUPFAM" id="SSF53187">
    <property type="entry name" value="Zn-dependent exopeptidases"/>
    <property type="match status" value="1"/>
</dbReference>
<dbReference type="GO" id="GO:0009253">
    <property type="term" value="P:peptidoglycan catabolic process"/>
    <property type="evidence" value="ECO:0007669"/>
    <property type="project" value="InterPro"/>
</dbReference>
<dbReference type="EMBL" id="CP001685">
    <property type="protein sequence ID" value="ACV38688.1"/>
    <property type="molecule type" value="Genomic_DNA"/>
</dbReference>
<keyword evidence="1 4" id="KW-0378">Hydrolase</keyword>
<dbReference type="STRING" id="523794.Lebu_0780"/>
<gene>
    <name evidence="4" type="ordered locus">Lebu_0780</name>
</gene>
<accession>C7N957</accession>
<dbReference type="Pfam" id="PF01520">
    <property type="entry name" value="Amidase_3"/>
    <property type="match status" value="1"/>
</dbReference>
<dbReference type="InterPro" id="IPR002508">
    <property type="entry name" value="MurNAc-LAA_cat"/>
</dbReference>
<dbReference type="AlphaFoldDB" id="C7N957"/>
<feature type="transmembrane region" description="Helical" evidence="2">
    <location>
        <begin position="6"/>
        <end position="28"/>
    </location>
</feature>